<dbReference type="Pfam" id="PF02894">
    <property type="entry name" value="GFO_IDH_MocA_C"/>
    <property type="match status" value="1"/>
</dbReference>
<reference evidence="6" key="2">
    <citation type="submission" date="2013-04" db="EMBL/GenBank/DDBJ databases">
        <title>Bisphenol A degrading Sphingobium sp. strain BiD32.</title>
        <authorList>
            <person name="Nielsen J.L."/>
            <person name="Zhou N.A."/>
            <person name="Kjeldal H."/>
        </authorList>
    </citation>
    <scope>NUCLEOTIDE SEQUENCE [LARGE SCALE GENOMIC DNA]</scope>
    <source>
        <strain evidence="6">BiD32</strain>
    </source>
</reference>
<evidence type="ECO:0000259" key="3">
    <source>
        <dbReference type="Pfam" id="PF01408"/>
    </source>
</evidence>
<evidence type="ECO:0000313" key="5">
    <source>
        <dbReference type="EMBL" id="CCW17890.1"/>
    </source>
</evidence>
<evidence type="ECO:0000313" key="6">
    <source>
        <dbReference type="Proteomes" id="UP000013201"/>
    </source>
</evidence>
<dbReference type="SUPFAM" id="SSF51735">
    <property type="entry name" value="NAD(P)-binding Rossmann-fold domains"/>
    <property type="match status" value="1"/>
</dbReference>
<proteinExistence type="inferred from homology"/>
<dbReference type="EMBL" id="CAVK010000108">
    <property type="protein sequence ID" value="CCW17890.1"/>
    <property type="molecule type" value="Genomic_DNA"/>
</dbReference>
<feature type="domain" description="Gfo/Idh/MocA-like oxidoreductase N-terminal" evidence="3">
    <location>
        <begin position="5"/>
        <end position="122"/>
    </location>
</feature>
<accession>N1MKX7</accession>
<organism evidence="5 6">
    <name type="scientific">Sphingobium indicum BiD32</name>
    <dbReference type="NCBI Taxonomy" id="1301087"/>
    <lineage>
        <taxon>Bacteria</taxon>
        <taxon>Pseudomonadati</taxon>
        <taxon>Pseudomonadota</taxon>
        <taxon>Alphaproteobacteria</taxon>
        <taxon>Sphingomonadales</taxon>
        <taxon>Sphingomonadaceae</taxon>
        <taxon>Sphingobium</taxon>
    </lineage>
</organism>
<dbReference type="InterPro" id="IPR036291">
    <property type="entry name" value="NAD(P)-bd_dom_sf"/>
</dbReference>
<dbReference type="Pfam" id="PF01408">
    <property type="entry name" value="GFO_IDH_MocA"/>
    <property type="match status" value="1"/>
</dbReference>
<keyword evidence="2" id="KW-0560">Oxidoreductase</keyword>
<dbReference type="NCBIfam" id="NF008607">
    <property type="entry name" value="PRK11579.1"/>
    <property type="match status" value="1"/>
</dbReference>
<evidence type="ECO:0000259" key="4">
    <source>
        <dbReference type="Pfam" id="PF02894"/>
    </source>
</evidence>
<reference evidence="5 6" key="1">
    <citation type="submission" date="2013-03" db="EMBL/GenBank/DDBJ databases">
        <authorList>
            <person name="Le V."/>
        </authorList>
    </citation>
    <scope>NUCLEOTIDE SEQUENCE [LARGE SCALE GENOMIC DNA]</scope>
    <source>
        <strain evidence="5 6">BiD32</strain>
    </source>
</reference>
<feature type="domain" description="Gfo/Idh/MocA-like oxidoreductase C-terminal" evidence="4">
    <location>
        <begin position="137"/>
        <end position="346"/>
    </location>
</feature>
<dbReference type="Gene3D" id="3.40.50.720">
    <property type="entry name" value="NAD(P)-binding Rossmann-like Domain"/>
    <property type="match status" value="1"/>
</dbReference>
<evidence type="ECO:0000256" key="2">
    <source>
        <dbReference type="ARBA" id="ARBA00023002"/>
    </source>
</evidence>
<name>N1MKX7_9SPHN</name>
<dbReference type="PANTHER" id="PTHR43708:SF5">
    <property type="entry name" value="CONSERVED EXPRESSED OXIDOREDUCTASE (EUROFUNG)-RELATED"/>
    <property type="match status" value="1"/>
</dbReference>
<dbReference type="PANTHER" id="PTHR43708">
    <property type="entry name" value="CONSERVED EXPRESSED OXIDOREDUCTASE (EUROFUNG)"/>
    <property type="match status" value="1"/>
</dbReference>
<protein>
    <submittedName>
        <fullName evidence="5">Oxidoreductase domain protein</fullName>
    </submittedName>
</protein>
<dbReference type="RefSeq" id="WP_006956640.1">
    <property type="nucleotide sequence ID" value="NZ_CAVK010000108.1"/>
</dbReference>
<dbReference type="Proteomes" id="UP000013201">
    <property type="component" value="Unassembled WGS sequence"/>
</dbReference>
<keyword evidence="6" id="KW-1185">Reference proteome</keyword>
<comment type="similarity">
    <text evidence="1">Belongs to the Gfo/Idh/MocA family.</text>
</comment>
<dbReference type="InterPro" id="IPR051317">
    <property type="entry name" value="Gfo/Idh/MocA_oxidoreduct"/>
</dbReference>
<evidence type="ECO:0000256" key="1">
    <source>
        <dbReference type="ARBA" id="ARBA00010928"/>
    </source>
</evidence>
<dbReference type="InterPro" id="IPR000683">
    <property type="entry name" value="Gfo/Idh/MocA-like_OxRdtase_N"/>
</dbReference>
<dbReference type="GO" id="GO:0000166">
    <property type="term" value="F:nucleotide binding"/>
    <property type="evidence" value="ECO:0007669"/>
    <property type="project" value="InterPro"/>
</dbReference>
<sequence>MVDAIRVGLVGYGAAGRIFHAPLLRAVPAMALTVISTSKANEVAALDPTIRCAGSAADIFSDPAIDLVVIATPSATHTPLAADALRAGKHVVVDKPFALSLAEAKDLAALAAQCGRQLAVFHNRRFDSDFLSIRAGIEDGLVGRITHFESHFDRFRPDVRDRWREDGSPGSGVWFDLGPHLVDQALALFGRPQSVNADIAALREGSASDDWAHVVLLYPDMRVVLHASMSAPGGEDGGSPRFMVHGMNGTLVKKRLDQQEVQLVAGLRPGDRGWGADDDPVVYHDGQGRVTLRPALPGCQQDYYAQVATAILSGAPLPVTLEQAVAVQEVIEAAQISAREGRRVALPLP</sequence>
<dbReference type="InterPro" id="IPR004104">
    <property type="entry name" value="Gfo/Idh/MocA-like_OxRdtase_C"/>
</dbReference>
<comment type="caution">
    <text evidence="5">The sequence shown here is derived from an EMBL/GenBank/DDBJ whole genome shotgun (WGS) entry which is preliminary data.</text>
</comment>
<dbReference type="GO" id="GO:0016491">
    <property type="term" value="F:oxidoreductase activity"/>
    <property type="evidence" value="ECO:0007669"/>
    <property type="project" value="UniProtKB-KW"/>
</dbReference>
<gene>
    <name evidence="5" type="ORF">EBBID32_22390</name>
</gene>
<dbReference type="AlphaFoldDB" id="N1MKX7"/>
<dbReference type="Gene3D" id="3.30.360.10">
    <property type="entry name" value="Dihydrodipicolinate Reductase, domain 2"/>
    <property type="match status" value="1"/>
</dbReference>